<dbReference type="SMR" id="A0A4X1TC40"/>
<dbReference type="GO" id="GO:0003735">
    <property type="term" value="F:structural constituent of ribosome"/>
    <property type="evidence" value="ECO:0000318"/>
    <property type="project" value="GO_Central"/>
</dbReference>
<protein>
    <recommendedName>
        <fullName evidence="6">40S ribosomal protein S26</fullName>
    </recommendedName>
</protein>
<evidence type="ECO:0000256" key="2">
    <source>
        <dbReference type="ARBA" id="ARBA00008596"/>
    </source>
</evidence>
<accession>I3L8W3</accession>
<dbReference type="GO" id="GO:0006412">
    <property type="term" value="P:translation"/>
    <property type="evidence" value="ECO:0007669"/>
    <property type="project" value="InterPro"/>
</dbReference>
<dbReference type="InterPro" id="IPR000892">
    <property type="entry name" value="Ribosomal_eS26"/>
</dbReference>
<dbReference type="GeneTree" id="ENSGT00390000002517"/>
<dbReference type="AlphaFoldDB" id="A0A4X1TC40"/>
<reference evidence="7" key="3">
    <citation type="submission" date="2025-08" db="UniProtKB">
        <authorList>
            <consortium name="Ensembl"/>
        </authorList>
    </citation>
    <scope>IDENTIFICATION</scope>
</reference>
<keyword evidence="5 6" id="KW-0687">Ribonucleoprotein</keyword>
<dbReference type="FunFam" id="3.30.1740.20:FF:000001">
    <property type="entry name" value="40S ribosomal protein S26"/>
    <property type="match status" value="1"/>
</dbReference>
<evidence type="ECO:0000256" key="1">
    <source>
        <dbReference type="ARBA" id="ARBA00004514"/>
    </source>
</evidence>
<keyword evidence="4 6" id="KW-0689">Ribosomal protein</keyword>
<proteinExistence type="inferred from homology"/>
<sequence length="108" mass="12513">QKEWNNGHAKKGHGHVQPIHYTNCAQCMPKDKAIEAFVIRNIAEAVAIRNISEARVFDACVFPELYVKLYYWVSCAIHSNVVRNHSPKAQKDRTPSPQFIYLFLFFCF</sequence>
<dbReference type="Proteomes" id="UP000008227">
    <property type="component" value="Chromosome 13"/>
</dbReference>
<evidence type="ECO:0000256" key="3">
    <source>
        <dbReference type="ARBA" id="ARBA00011542"/>
    </source>
</evidence>
<dbReference type="PaxDb" id="9823-ENSSSCP00000020474"/>
<dbReference type="STRING" id="9823.ENSSSCP00000020474"/>
<evidence type="ECO:0000256" key="6">
    <source>
        <dbReference type="RuleBase" id="RU363128"/>
    </source>
</evidence>
<dbReference type="PANTHER" id="PTHR12538:SF15">
    <property type="entry name" value="40S RIBOSOMAL PROTEIN S26"/>
    <property type="match status" value="1"/>
</dbReference>
<dbReference type="InterPro" id="IPR038551">
    <property type="entry name" value="Ribosomal_eS26_sf"/>
</dbReference>
<comment type="similarity">
    <text evidence="2 6">Belongs to the eukaryotic ribosomal protein eS26 family.</text>
</comment>
<comment type="subunit">
    <text evidence="3">Component of the 40S small ribosomal subunit.</text>
</comment>
<organism evidence="7 8">
    <name type="scientific">Sus scrofa</name>
    <name type="common">Pig</name>
    <dbReference type="NCBI Taxonomy" id="9823"/>
    <lineage>
        <taxon>Eukaryota</taxon>
        <taxon>Metazoa</taxon>
        <taxon>Chordata</taxon>
        <taxon>Craniata</taxon>
        <taxon>Vertebrata</taxon>
        <taxon>Euteleostomi</taxon>
        <taxon>Mammalia</taxon>
        <taxon>Eutheria</taxon>
        <taxon>Laurasiatheria</taxon>
        <taxon>Artiodactyla</taxon>
        <taxon>Suina</taxon>
        <taxon>Suidae</taxon>
        <taxon>Sus</taxon>
    </lineage>
</organism>
<evidence type="ECO:0000313" key="8">
    <source>
        <dbReference type="Proteomes" id="UP000008227"/>
    </source>
</evidence>
<comment type="subcellular location">
    <subcellularLocation>
        <location evidence="1">Cytoplasm</location>
        <location evidence="1">Cytosol</location>
    </subcellularLocation>
</comment>
<evidence type="ECO:0000256" key="4">
    <source>
        <dbReference type="ARBA" id="ARBA00022980"/>
    </source>
</evidence>
<evidence type="ECO:0000313" key="7">
    <source>
        <dbReference type="Ensembl" id="ENSSSCP00000020474.2"/>
    </source>
</evidence>
<accession>A0A4X1TC40</accession>
<evidence type="ECO:0000256" key="5">
    <source>
        <dbReference type="ARBA" id="ARBA00023274"/>
    </source>
</evidence>
<dbReference type="Gene3D" id="3.30.1740.20">
    <property type="entry name" value="Ribosomal protein S26e"/>
    <property type="match status" value="1"/>
</dbReference>
<keyword evidence="8" id="KW-1185">Reference proteome</keyword>
<dbReference type="Pfam" id="PF01283">
    <property type="entry name" value="Ribosomal_S26e"/>
    <property type="match status" value="1"/>
</dbReference>
<dbReference type="PANTHER" id="PTHR12538">
    <property type="entry name" value="40S RIBOSOMAL PROTEIN S26"/>
    <property type="match status" value="1"/>
</dbReference>
<dbReference type="Ensembl" id="ENSSSCT00000025827.2">
    <property type="protein sequence ID" value="ENSSSCP00000020474.2"/>
    <property type="gene ID" value="ENSSSCG00000022640.2"/>
</dbReference>
<reference evidence="8" key="1">
    <citation type="submission" date="2009-11" db="EMBL/GenBank/DDBJ databases">
        <authorList>
            <consortium name="Porcine genome sequencing project"/>
        </authorList>
    </citation>
    <scope>NUCLEOTIDE SEQUENCE [LARGE SCALE GENOMIC DNA]</scope>
    <source>
        <strain evidence="8">Duroc</strain>
    </source>
</reference>
<name>A0A4X1TC40_PIG</name>
<dbReference type="GO" id="GO:0022627">
    <property type="term" value="C:cytosolic small ribosomal subunit"/>
    <property type="evidence" value="ECO:0000318"/>
    <property type="project" value="GO_Central"/>
</dbReference>
<dbReference type="GO" id="GO:0003729">
    <property type="term" value="F:mRNA binding"/>
    <property type="evidence" value="ECO:0000318"/>
    <property type="project" value="GO_Central"/>
</dbReference>
<reference evidence="7" key="2">
    <citation type="journal article" date="2020" name="Gigascience">
        <title>An improved pig reference genome sequence to enable pig genetics and genomics research.</title>
        <authorList>
            <person name="Warr A."/>
            <person name="Affara N."/>
            <person name="Aken B."/>
            <person name="Beiki H."/>
            <person name="Bickhart D.M."/>
            <person name="Billis K."/>
            <person name="Chow W."/>
            <person name="Eory L."/>
            <person name="Finlayson H.A."/>
            <person name="Flicek P."/>
            <person name="Giron C.G."/>
            <person name="Griffin D.K."/>
            <person name="Hall R."/>
            <person name="Hannum G."/>
            <person name="Hourlier T."/>
            <person name="Howe K."/>
            <person name="Hume D.A."/>
            <person name="Izuogu O."/>
            <person name="Kim K."/>
            <person name="Koren S."/>
            <person name="Liu H."/>
            <person name="Manchanda N."/>
            <person name="Martin F.J."/>
            <person name="Nonneman D.J."/>
            <person name="O'Connor R.E."/>
            <person name="Phillippy A.M."/>
            <person name="Rohrer G.A."/>
            <person name="Rosen B.D."/>
            <person name="Rund L.A."/>
            <person name="Sargent C.A."/>
            <person name="Schook L.B."/>
            <person name="Schroeder S.G."/>
            <person name="Schwartz A.S."/>
            <person name="Skinner B.M."/>
            <person name="Talbot R."/>
            <person name="Tseng E."/>
            <person name="Tuggle C.K."/>
            <person name="Watson M."/>
            <person name="Smith T.P.L."/>
            <person name="Archibald A.L."/>
        </authorList>
    </citation>
    <scope>NUCLEOTIDE SEQUENCE [LARGE SCALE GENOMIC DNA]</scope>
    <source>
        <strain evidence="7">Duroc</strain>
    </source>
</reference>
<dbReference type="HOGENOM" id="CLU_129451_0_0_1"/>
<reference evidence="7" key="4">
    <citation type="submission" date="2025-09" db="UniProtKB">
        <authorList>
            <consortium name="Ensembl"/>
        </authorList>
    </citation>
    <scope>IDENTIFICATION</scope>
</reference>
<dbReference type="ExpressionAtlas" id="A0A4X1TC40">
    <property type="expression patterns" value="baseline"/>
</dbReference>